<evidence type="ECO:0000256" key="1">
    <source>
        <dbReference type="SAM" id="MobiDB-lite"/>
    </source>
</evidence>
<feature type="domain" description="UBA" evidence="2">
    <location>
        <begin position="360"/>
        <end position="400"/>
    </location>
</feature>
<dbReference type="PANTHER" id="PTHR12948:SF3">
    <property type="entry name" value="NEDD8 ULTIMATE BUSTER 1"/>
    <property type="match status" value="1"/>
</dbReference>
<dbReference type="CDD" id="cd14291">
    <property type="entry name" value="UBA1_NUB1_like"/>
    <property type="match status" value="1"/>
</dbReference>
<dbReference type="AlphaFoldDB" id="A0AA38BYL3"/>
<feature type="domain" description="UBA" evidence="2">
    <location>
        <begin position="420"/>
        <end position="459"/>
    </location>
</feature>
<dbReference type="PROSITE" id="PS50030">
    <property type="entry name" value="UBA"/>
    <property type="match status" value="3"/>
</dbReference>
<evidence type="ECO:0008006" key="6">
    <source>
        <dbReference type="Google" id="ProtNLM"/>
    </source>
</evidence>
<dbReference type="SUPFAM" id="SSF46934">
    <property type="entry name" value="UBA-like"/>
    <property type="match status" value="3"/>
</dbReference>
<feature type="non-terminal residue" evidence="4">
    <location>
        <position position="1"/>
    </location>
</feature>
<protein>
    <recommendedName>
        <fullName evidence="6">NEDD8 ultimate buster 1</fullName>
    </recommendedName>
</protein>
<dbReference type="Gene3D" id="1.10.8.10">
    <property type="entry name" value="DNA helicase RuvA subunit, C-terminal domain"/>
    <property type="match status" value="2"/>
</dbReference>
<dbReference type="Pfam" id="PF00627">
    <property type="entry name" value="UBA"/>
    <property type="match status" value="2"/>
</dbReference>
<dbReference type="InterPro" id="IPR000626">
    <property type="entry name" value="Ubiquitin-like_dom"/>
</dbReference>
<dbReference type="GO" id="GO:2000058">
    <property type="term" value="P:regulation of ubiquitin-dependent protein catabolic process"/>
    <property type="evidence" value="ECO:0007669"/>
    <property type="project" value="TreeGrafter"/>
</dbReference>
<dbReference type="InterPro" id="IPR015940">
    <property type="entry name" value="UBA"/>
</dbReference>
<sequence length="543" mass="61006">MEGASSRWANVKVGGLWSGTIQVDLDNWTVSMLRAELAKRSNSNPDSLNVICAGRILKKEFADEKLTDVGLKSNSKILMSKVALDQAKTINDELQTQKRLARIKAAVDEMTRRHTNDSFPIDQFSIELENQHGEKMLAGSETDQRAVMMGLMLHAKGRHFIEKGQYKDALEILSMGEDAFSLCNQKVLEMVDNVPLLQIDTVWCYFMLRDISCLSMAGIRLKEARKGLERCYGANMERARVLQGGFCPELAIFTRLELLEGIVAYHTGLLKESHKALKAAQEKYNQLQVSDEALSQLVSMGYTERQSRRALRMSGQNVQRAVEFSLEEKERIDKRRLEDRKREKDIREQKSYGMTPMGKAVDMTILSRLVSIGYEKVIVAEALRKNENDMQKALDELANPASNSVLQDAVDSRRRKKRKSPQEEDIAEIISMGFERNRVVQALLNSGTKERAIDFLLTELPNLAGGSSGASTSEGIAVAGEDRQPDNSLGIPDYIQDDGRHQNNSAPLEDRDKEMEEEITNSLTGDPLADYDIEVEEEGRAIL</sequence>
<dbReference type="InterPro" id="IPR039749">
    <property type="entry name" value="NUB1"/>
</dbReference>
<name>A0AA38BYL3_TAXCH</name>
<keyword evidence="5" id="KW-1185">Reference proteome</keyword>
<dbReference type="InterPro" id="IPR009060">
    <property type="entry name" value="UBA-like_sf"/>
</dbReference>
<evidence type="ECO:0000259" key="3">
    <source>
        <dbReference type="PROSITE" id="PS50053"/>
    </source>
</evidence>
<dbReference type="PROSITE" id="PS50053">
    <property type="entry name" value="UBIQUITIN_2"/>
    <property type="match status" value="1"/>
</dbReference>
<dbReference type="Gene3D" id="3.10.20.90">
    <property type="entry name" value="Phosphatidylinositol 3-kinase Catalytic Subunit, Chain A, domain 1"/>
    <property type="match status" value="1"/>
</dbReference>
<gene>
    <name evidence="4" type="ORF">KI387_035018</name>
</gene>
<evidence type="ECO:0000259" key="2">
    <source>
        <dbReference type="PROSITE" id="PS50030"/>
    </source>
</evidence>
<comment type="caution">
    <text evidence="4">The sequence shown here is derived from an EMBL/GenBank/DDBJ whole genome shotgun (WGS) entry which is preliminary data.</text>
</comment>
<dbReference type="GO" id="GO:0031593">
    <property type="term" value="F:polyubiquitin modification-dependent protein binding"/>
    <property type="evidence" value="ECO:0007669"/>
    <property type="project" value="UniProtKB-ARBA"/>
</dbReference>
<feature type="region of interest" description="Disordered" evidence="1">
    <location>
        <begin position="395"/>
        <end position="423"/>
    </location>
</feature>
<feature type="domain" description="UBA" evidence="2">
    <location>
        <begin position="288"/>
        <end position="328"/>
    </location>
</feature>
<feature type="domain" description="Ubiquitin-like" evidence="3">
    <location>
        <begin position="29"/>
        <end position="79"/>
    </location>
</feature>
<evidence type="ECO:0000313" key="5">
    <source>
        <dbReference type="Proteomes" id="UP000824469"/>
    </source>
</evidence>
<organism evidence="4 5">
    <name type="scientific">Taxus chinensis</name>
    <name type="common">Chinese yew</name>
    <name type="synonym">Taxus wallichiana var. chinensis</name>
    <dbReference type="NCBI Taxonomy" id="29808"/>
    <lineage>
        <taxon>Eukaryota</taxon>
        <taxon>Viridiplantae</taxon>
        <taxon>Streptophyta</taxon>
        <taxon>Embryophyta</taxon>
        <taxon>Tracheophyta</taxon>
        <taxon>Spermatophyta</taxon>
        <taxon>Pinopsida</taxon>
        <taxon>Pinidae</taxon>
        <taxon>Conifers II</taxon>
        <taxon>Cupressales</taxon>
        <taxon>Taxaceae</taxon>
        <taxon>Taxus</taxon>
    </lineage>
</organism>
<dbReference type="SMART" id="SM00165">
    <property type="entry name" value="UBA"/>
    <property type="match status" value="3"/>
</dbReference>
<accession>A0AA38BYL3</accession>
<evidence type="ECO:0000313" key="4">
    <source>
        <dbReference type="EMBL" id="KAH9290901.1"/>
    </source>
</evidence>
<dbReference type="InterPro" id="IPR029071">
    <property type="entry name" value="Ubiquitin-like_domsf"/>
</dbReference>
<dbReference type="SUPFAM" id="SSF54236">
    <property type="entry name" value="Ubiquitin-like"/>
    <property type="match status" value="1"/>
</dbReference>
<proteinExistence type="predicted"/>
<dbReference type="OMA" id="EQKRYGM"/>
<dbReference type="PANTHER" id="PTHR12948">
    <property type="entry name" value="NEDD8 ULTIMATE BUSTER-1 BS4 PROTEIN"/>
    <property type="match status" value="1"/>
</dbReference>
<dbReference type="EMBL" id="JAHRHJ020003813">
    <property type="protein sequence ID" value="KAH9290901.1"/>
    <property type="molecule type" value="Genomic_DNA"/>
</dbReference>
<feature type="region of interest" description="Disordered" evidence="1">
    <location>
        <begin position="480"/>
        <end position="517"/>
    </location>
</feature>
<reference evidence="4 5" key="1">
    <citation type="journal article" date="2021" name="Nat. Plants">
        <title>The Taxus genome provides insights into paclitaxel biosynthesis.</title>
        <authorList>
            <person name="Xiong X."/>
            <person name="Gou J."/>
            <person name="Liao Q."/>
            <person name="Li Y."/>
            <person name="Zhou Q."/>
            <person name="Bi G."/>
            <person name="Li C."/>
            <person name="Du R."/>
            <person name="Wang X."/>
            <person name="Sun T."/>
            <person name="Guo L."/>
            <person name="Liang H."/>
            <person name="Lu P."/>
            <person name="Wu Y."/>
            <person name="Zhang Z."/>
            <person name="Ro D.K."/>
            <person name="Shang Y."/>
            <person name="Huang S."/>
            <person name="Yan J."/>
        </authorList>
    </citation>
    <scope>NUCLEOTIDE SEQUENCE [LARGE SCALE GENOMIC DNA]</scope>
    <source>
        <strain evidence="4">Ta-2019</strain>
    </source>
</reference>
<dbReference type="Proteomes" id="UP000824469">
    <property type="component" value="Unassembled WGS sequence"/>
</dbReference>